<dbReference type="Proteomes" id="UP001454036">
    <property type="component" value="Unassembled WGS sequence"/>
</dbReference>
<protein>
    <submittedName>
        <fullName evidence="2">Uncharacterized protein</fullName>
    </submittedName>
</protein>
<proteinExistence type="predicted"/>
<name>A0AAV3QNW6_LITER</name>
<feature type="region of interest" description="Disordered" evidence="1">
    <location>
        <begin position="1"/>
        <end position="23"/>
    </location>
</feature>
<dbReference type="EMBL" id="BAABME010005116">
    <property type="protein sequence ID" value="GAA0164657.1"/>
    <property type="molecule type" value="Genomic_DNA"/>
</dbReference>
<comment type="caution">
    <text evidence="2">The sequence shown here is derived from an EMBL/GenBank/DDBJ whole genome shotgun (WGS) entry which is preliminary data.</text>
</comment>
<accession>A0AAV3QNW6</accession>
<evidence type="ECO:0000313" key="2">
    <source>
        <dbReference type="EMBL" id="GAA0164657.1"/>
    </source>
</evidence>
<organism evidence="2 3">
    <name type="scientific">Lithospermum erythrorhizon</name>
    <name type="common">Purple gromwell</name>
    <name type="synonym">Lithospermum officinale var. erythrorhizon</name>
    <dbReference type="NCBI Taxonomy" id="34254"/>
    <lineage>
        <taxon>Eukaryota</taxon>
        <taxon>Viridiplantae</taxon>
        <taxon>Streptophyta</taxon>
        <taxon>Embryophyta</taxon>
        <taxon>Tracheophyta</taxon>
        <taxon>Spermatophyta</taxon>
        <taxon>Magnoliopsida</taxon>
        <taxon>eudicotyledons</taxon>
        <taxon>Gunneridae</taxon>
        <taxon>Pentapetalae</taxon>
        <taxon>asterids</taxon>
        <taxon>lamiids</taxon>
        <taxon>Boraginales</taxon>
        <taxon>Boraginaceae</taxon>
        <taxon>Boraginoideae</taxon>
        <taxon>Lithospermeae</taxon>
        <taxon>Lithospermum</taxon>
    </lineage>
</organism>
<evidence type="ECO:0000313" key="3">
    <source>
        <dbReference type="Proteomes" id="UP001454036"/>
    </source>
</evidence>
<evidence type="ECO:0000256" key="1">
    <source>
        <dbReference type="SAM" id="MobiDB-lite"/>
    </source>
</evidence>
<dbReference type="AlphaFoldDB" id="A0AAV3QNW6"/>
<keyword evidence="3" id="KW-1185">Reference proteome</keyword>
<sequence length="127" mass="14992">MRKEEEDNSPKERENLKRPVPNEEVEEILFNPMDVERTFKVGTKLDDTHREALISLIREFEDVFAWAPEDMPGVDLEVAIHRLHVDSMFVPIKQRKRTFSDEKNMAIRSEVETLLEAKAIRELQFPE</sequence>
<feature type="compositionally biased region" description="Basic and acidic residues" evidence="1">
    <location>
        <begin position="1"/>
        <end position="21"/>
    </location>
</feature>
<reference evidence="2 3" key="1">
    <citation type="submission" date="2024-01" db="EMBL/GenBank/DDBJ databases">
        <title>The complete chloroplast genome sequence of Lithospermum erythrorhizon: insights into the phylogenetic relationship among Boraginaceae species and the maternal lineages of purple gromwells.</title>
        <authorList>
            <person name="Okada T."/>
            <person name="Watanabe K."/>
        </authorList>
    </citation>
    <scope>NUCLEOTIDE SEQUENCE [LARGE SCALE GENOMIC DNA]</scope>
</reference>
<gene>
    <name evidence="2" type="ORF">LIER_20244</name>
</gene>